<proteinExistence type="predicted"/>
<comment type="caution">
    <text evidence="1">The sequence shown here is derived from an EMBL/GenBank/DDBJ whole genome shotgun (WGS) entry which is preliminary data.</text>
</comment>
<keyword evidence="2" id="KW-1185">Reference proteome</keyword>
<evidence type="ECO:0008006" key="3">
    <source>
        <dbReference type="Google" id="ProtNLM"/>
    </source>
</evidence>
<evidence type="ECO:0000313" key="2">
    <source>
        <dbReference type="Proteomes" id="UP001589734"/>
    </source>
</evidence>
<name>A0ABV6BJC4_9FLAO</name>
<accession>A0ABV6BJC4</accession>
<gene>
    <name evidence="1" type="ORF">ACFFLS_00710</name>
</gene>
<reference evidence="1 2" key="1">
    <citation type="submission" date="2024-09" db="EMBL/GenBank/DDBJ databases">
        <authorList>
            <person name="Sun Q."/>
            <person name="Mori K."/>
        </authorList>
    </citation>
    <scope>NUCLEOTIDE SEQUENCE [LARGE SCALE GENOMIC DNA]</scope>
    <source>
        <strain evidence="1 2">CGMCC 1.12926</strain>
    </source>
</reference>
<protein>
    <recommendedName>
        <fullName evidence="3">HTH cro/C1-type domain-containing protein</fullName>
    </recommendedName>
</protein>
<dbReference type="RefSeq" id="WP_379683790.1">
    <property type="nucleotide sequence ID" value="NZ_JBHLYW010000001.1"/>
</dbReference>
<sequence>MNNILKNFKYIADNEGITISKLELIIGASKGVLSRAIANNSDIQSKWISKIVEIYPKYNCEWLIKNEGPMIKNENSHLSEPQITETSINYKELAESRKETIESMKKQILYLEEKIANI</sequence>
<organism evidence="1 2">
    <name type="scientific">Flavobacterium procerum</name>
    <dbReference type="NCBI Taxonomy" id="1455569"/>
    <lineage>
        <taxon>Bacteria</taxon>
        <taxon>Pseudomonadati</taxon>
        <taxon>Bacteroidota</taxon>
        <taxon>Flavobacteriia</taxon>
        <taxon>Flavobacteriales</taxon>
        <taxon>Flavobacteriaceae</taxon>
        <taxon>Flavobacterium</taxon>
    </lineage>
</organism>
<dbReference type="EMBL" id="JBHLYW010000001">
    <property type="protein sequence ID" value="MFC0075545.1"/>
    <property type="molecule type" value="Genomic_DNA"/>
</dbReference>
<evidence type="ECO:0000313" key="1">
    <source>
        <dbReference type="EMBL" id="MFC0075545.1"/>
    </source>
</evidence>
<dbReference type="Proteomes" id="UP001589734">
    <property type="component" value="Unassembled WGS sequence"/>
</dbReference>